<evidence type="ECO:0000256" key="7">
    <source>
        <dbReference type="HAMAP-Rule" id="MF_00444"/>
    </source>
</evidence>
<dbReference type="EMBL" id="CP121769">
    <property type="protein sequence ID" value="WGE10784.1"/>
    <property type="molecule type" value="Genomic_DNA"/>
</dbReference>
<dbReference type="NCBIfam" id="TIGR00493">
    <property type="entry name" value="clpP"/>
    <property type="match status" value="1"/>
</dbReference>
<evidence type="ECO:0000256" key="4">
    <source>
        <dbReference type="ARBA" id="ARBA00022801"/>
    </source>
</evidence>
<dbReference type="PANTHER" id="PTHR10381:SF70">
    <property type="entry name" value="ATP-DEPENDENT CLP PROTEASE PROTEOLYTIC SUBUNIT"/>
    <property type="match status" value="1"/>
</dbReference>
<evidence type="ECO:0000256" key="2">
    <source>
        <dbReference type="ARBA" id="ARBA00022490"/>
    </source>
</evidence>
<dbReference type="Gene3D" id="3.90.226.10">
    <property type="entry name" value="2-enoyl-CoA Hydratase, Chain A, domain 1"/>
    <property type="match status" value="1"/>
</dbReference>
<comment type="subunit">
    <text evidence="7">Fourteen ClpP subunits assemble into 2 heptameric rings which stack back to back to give a disk-like structure with a central cavity, resembling the structure of eukaryotic proteasomes.</text>
</comment>
<dbReference type="InterPro" id="IPR023562">
    <property type="entry name" value="ClpP/TepA"/>
</dbReference>
<dbReference type="PROSITE" id="PS00382">
    <property type="entry name" value="CLP_PROTEASE_HIS"/>
    <property type="match status" value="1"/>
</dbReference>
<dbReference type="OrthoDB" id="9802800at2"/>
<dbReference type="AlphaFoldDB" id="A0A084ECS2"/>
<keyword evidence="5 7" id="KW-0720">Serine protease</keyword>
<dbReference type="HAMAP" id="MF_00444">
    <property type="entry name" value="ClpP"/>
    <property type="match status" value="1"/>
</dbReference>
<dbReference type="SMR" id="A0A084ECS2"/>
<feature type="active site" evidence="8">
    <location>
        <position position="98"/>
    </location>
</feature>
<dbReference type="PROSITE" id="PS00381">
    <property type="entry name" value="CLP_PROTEASE_SER"/>
    <property type="match status" value="1"/>
</dbReference>
<gene>
    <name evidence="7 14" type="primary">clpP</name>
    <name evidence="13" type="ORF">FLK62_00920</name>
    <name evidence="14" type="ORF">QBL01_04170</name>
</gene>
<dbReference type="NCBIfam" id="NF009205">
    <property type="entry name" value="PRK12553.1"/>
    <property type="match status" value="1"/>
</dbReference>
<dbReference type="GO" id="GO:0009368">
    <property type="term" value="C:endopeptidase Clp complex"/>
    <property type="evidence" value="ECO:0007669"/>
    <property type="project" value="TreeGrafter"/>
</dbReference>
<dbReference type="Proteomes" id="UP001222296">
    <property type="component" value="Chromosome"/>
</dbReference>
<dbReference type="SUPFAM" id="SSF52096">
    <property type="entry name" value="ClpP/crotonase"/>
    <property type="match status" value="1"/>
</dbReference>
<dbReference type="PRINTS" id="PR00127">
    <property type="entry name" value="CLPPROTEASEP"/>
</dbReference>
<dbReference type="InterPro" id="IPR029045">
    <property type="entry name" value="ClpP/crotonase-like_dom_sf"/>
</dbReference>
<dbReference type="NCBIfam" id="NF001368">
    <property type="entry name" value="PRK00277.1"/>
    <property type="match status" value="1"/>
</dbReference>
<dbReference type="Proteomes" id="UP000509790">
    <property type="component" value="Chromosome"/>
</dbReference>
<feature type="active site" description="Nucleophile" evidence="7">
    <location>
        <position position="98"/>
    </location>
</feature>
<dbReference type="InterPro" id="IPR018215">
    <property type="entry name" value="ClpP_Ser_AS"/>
</dbReference>
<dbReference type="OMA" id="RDYWMKA"/>
<evidence type="ECO:0000256" key="3">
    <source>
        <dbReference type="ARBA" id="ARBA00022670"/>
    </source>
</evidence>
<reference evidence="14" key="2">
    <citation type="submission" date="2023-04" db="EMBL/GenBank/DDBJ databases">
        <title>Molecular characterization of the Integrative and Conjugative elements harboring multidrug-resistance gene from Glaesserella (Haemophilus) parasuis.</title>
        <authorList>
            <person name="Che Y."/>
            <person name="Zhou L."/>
        </authorList>
    </citation>
    <scope>NUCLEOTIDE SEQUENCE</scope>
    <source>
        <strain evidence="14">Z44</strain>
    </source>
</reference>
<evidence type="ECO:0000313" key="14">
    <source>
        <dbReference type="EMBL" id="WGE10784.1"/>
    </source>
</evidence>
<sequence>MAVIPMVVEQSSKGERAYDIYSRLLKERIIFLNGGVEDEMAKLIIAQMLFLEAEDPEKDIYLYINSPGGVVTAGLAIYDTMNFIKPDVSTLCMGQACSMGAFLLSAGAKGKRFALPNSRVMIHQPLGGYRGQATDIQIHAQEILKLKEMLTRKMAEHCSQPFEKVAQDTERDNFMSAEEAKAYGLIDDVVTKR</sequence>
<evidence type="ECO:0000256" key="8">
    <source>
        <dbReference type="PROSITE-ProRule" id="PRU10085"/>
    </source>
</evidence>
<dbReference type="GO" id="GO:0051117">
    <property type="term" value="F:ATPase binding"/>
    <property type="evidence" value="ECO:0007669"/>
    <property type="project" value="TreeGrafter"/>
</dbReference>
<comment type="subcellular location">
    <subcellularLocation>
        <location evidence="7">Cytoplasm</location>
    </subcellularLocation>
</comment>
<comment type="catalytic activity">
    <reaction evidence="6 7 9">
        <text>Hydrolysis of proteins to small peptides in the presence of ATP and magnesium. alpha-casein is the usual test substrate. In the absence of ATP, only oligopeptides shorter than five residues are hydrolyzed (such as succinyl-Leu-Tyr-|-NHMec, and Leu-Tyr-Leu-|-Tyr-Trp, in which cleavage of the -Tyr-|-Leu- and -Tyr-|-Trp bonds also occurs).</text>
        <dbReference type="EC" id="3.4.21.92"/>
    </reaction>
</comment>
<keyword evidence="2 7" id="KW-0963">Cytoplasm</keyword>
<dbReference type="EC" id="3.4.21.92" evidence="7 10"/>
<evidence type="ECO:0000256" key="5">
    <source>
        <dbReference type="ARBA" id="ARBA00022825"/>
    </source>
</evidence>
<dbReference type="EMBL" id="CP041334">
    <property type="protein sequence ID" value="QKY71973.1"/>
    <property type="molecule type" value="Genomic_DNA"/>
</dbReference>
<dbReference type="GO" id="GO:0005737">
    <property type="term" value="C:cytoplasm"/>
    <property type="evidence" value="ECO:0007669"/>
    <property type="project" value="UniProtKB-SubCell"/>
</dbReference>
<evidence type="ECO:0000256" key="11">
    <source>
        <dbReference type="RuleBase" id="RU000550"/>
    </source>
</evidence>
<dbReference type="GO" id="GO:0004176">
    <property type="term" value="F:ATP-dependent peptidase activity"/>
    <property type="evidence" value="ECO:0007669"/>
    <property type="project" value="InterPro"/>
</dbReference>
<keyword evidence="4 7" id="KW-0378">Hydrolase</keyword>
<evidence type="ECO:0000313" key="13">
    <source>
        <dbReference type="EMBL" id="QKY71973.1"/>
    </source>
</evidence>
<name>A0A084ECS2_GLAPU</name>
<dbReference type="InterPro" id="IPR001907">
    <property type="entry name" value="ClpP"/>
</dbReference>
<evidence type="ECO:0000256" key="12">
    <source>
        <dbReference type="RuleBase" id="RU003567"/>
    </source>
</evidence>
<comment type="similarity">
    <text evidence="1 7 12">Belongs to the peptidase S14 family.</text>
</comment>
<proteinExistence type="inferred from homology"/>
<comment type="function">
    <text evidence="7 11">Cleaves peptides in various proteins in a process that requires ATP hydrolysis. Has a chymotrypsin-like activity. Plays a major role in the degradation of misfolded proteins.</text>
</comment>
<protein>
    <recommendedName>
        <fullName evidence="7 12">ATP-dependent Clp protease proteolytic subunit</fullName>
        <ecNumber evidence="7 10">3.4.21.92</ecNumber>
    </recommendedName>
    <alternativeName>
        <fullName evidence="7">Endopeptidase Clp</fullName>
    </alternativeName>
</protein>
<dbReference type="GeneID" id="66617845"/>
<dbReference type="InterPro" id="IPR033135">
    <property type="entry name" value="ClpP_His_AS"/>
</dbReference>
<dbReference type="GO" id="GO:0006515">
    <property type="term" value="P:protein quality control for misfolded or incompletely synthesized proteins"/>
    <property type="evidence" value="ECO:0007669"/>
    <property type="project" value="TreeGrafter"/>
</dbReference>
<evidence type="ECO:0000256" key="6">
    <source>
        <dbReference type="ARBA" id="ARBA00034021"/>
    </source>
</evidence>
<feature type="active site" evidence="7 9">
    <location>
        <position position="123"/>
    </location>
</feature>
<reference evidence="13 15" key="1">
    <citation type="submission" date="2019-06" db="EMBL/GenBank/DDBJ databases">
        <title>Complete genome sequence of Haemophilus parasuis HPS412.</title>
        <authorList>
            <person name="Yang S."/>
            <person name="Huang C."/>
        </authorList>
    </citation>
    <scope>NUCLEOTIDE SEQUENCE [LARGE SCALE GENOMIC DNA]</scope>
    <source>
        <strain evidence="13 15">HPS412</strain>
    </source>
</reference>
<evidence type="ECO:0000313" key="16">
    <source>
        <dbReference type="Proteomes" id="UP001222296"/>
    </source>
</evidence>
<keyword evidence="3 7" id="KW-0645">Protease</keyword>
<evidence type="ECO:0000313" key="15">
    <source>
        <dbReference type="Proteomes" id="UP000509790"/>
    </source>
</evidence>
<dbReference type="GO" id="GO:0004252">
    <property type="term" value="F:serine-type endopeptidase activity"/>
    <property type="evidence" value="ECO:0007669"/>
    <property type="project" value="UniProtKB-UniRule"/>
</dbReference>
<evidence type="ECO:0000256" key="1">
    <source>
        <dbReference type="ARBA" id="ARBA00007039"/>
    </source>
</evidence>
<dbReference type="FunFam" id="3.90.226.10:FF:000001">
    <property type="entry name" value="ATP-dependent Clp protease proteolytic subunit"/>
    <property type="match status" value="1"/>
</dbReference>
<evidence type="ECO:0000256" key="9">
    <source>
        <dbReference type="PROSITE-ProRule" id="PRU10086"/>
    </source>
</evidence>
<dbReference type="CDD" id="cd07017">
    <property type="entry name" value="S14_ClpP_2"/>
    <property type="match status" value="1"/>
</dbReference>
<dbReference type="PANTHER" id="PTHR10381">
    <property type="entry name" value="ATP-DEPENDENT CLP PROTEASE PROTEOLYTIC SUBUNIT"/>
    <property type="match status" value="1"/>
</dbReference>
<dbReference type="RefSeq" id="WP_010787003.1">
    <property type="nucleotide sequence ID" value="NZ_CBCRUP010000010.1"/>
</dbReference>
<evidence type="ECO:0000256" key="10">
    <source>
        <dbReference type="RuleBase" id="RU000549"/>
    </source>
</evidence>
<dbReference type="Pfam" id="PF00574">
    <property type="entry name" value="CLP_protease"/>
    <property type="match status" value="1"/>
</dbReference>
<organism evidence="14 16">
    <name type="scientific">Glaesserella parasuis</name>
    <name type="common">Haemophilus parasuis</name>
    <dbReference type="NCBI Taxonomy" id="738"/>
    <lineage>
        <taxon>Bacteria</taxon>
        <taxon>Pseudomonadati</taxon>
        <taxon>Pseudomonadota</taxon>
        <taxon>Gammaproteobacteria</taxon>
        <taxon>Pasteurellales</taxon>
        <taxon>Pasteurellaceae</taxon>
        <taxon>Glaesserella</taxon>
    </lineage>
</organism>
<accession>A0A084ECS2</accession>